<evidence type="ECO:0000259" key="8">
    <source>
        <dbReference type="PROSITE" id="PS50089"/>
    </source>
</evidence>
<dbReference type="CDD" id="cd16040">
    <property type="entry name" value="SPRY_PRY_SNTX"/>
    <property type="match status" value="2"/>
</dbReference>
<dbReference type="SMART" id="SM00184">
    <property type="entry name" value="RING"/>
    <property type="match status" value="2"/>
</dbReference>
<dbReference type="Gene3D" id="2.60.120.920">
    <property type="match status" value="2"/>
</dbReference>
<dbReference type="PANTHER" id="PTHR25465:SF5">
    <property type="entry name" value="E3 UBIQUITIN_ISG15 LIGASE TRIM25-RELATED"/>
    <property type="match status" value="1"/>
</dbReference>
<keyword evidence="1" id="KW-0399">Innate immunity</keyword>
<keyword evidence="7" id="KW-0175">Coiled coil</keyword>
<dbReference type="Pfam" id="PF00643">
    <property type="entry name" value="zf-B_box"/>
    <property type="match status" value="2"/>
</dbReference>
<dbReference type="PROSITE" id="PS50119">
    <property type="entry name" value="ZF_BBOX"/>
    <property type="match status" value="2"/>
</dbReference>
<evidence type="ECO:0000313" key="12">
    <source>
        <dbReference type="Proteomes" id="UP000316079"/>
    </source>
</evidence>
<dbReference type="InterPro" id="IPR043136">
    <property type="entry name" value="B30.2/SPRY_sf"/>
</dbReference>
<feature type="coiled-coil region" evidence="7">
    <location>
        <begin position="1025"/>
        <end position="1128"/>
    </location>
</feature>
<evidence type="ECO:0000256" key="2">
    <source>
        <dbReference type="ARBA" id="ARBA00022723"/>
    </source>
</evidence>
<dbReference type="GO" id="GO:0008270">
    <property type="term" value="F:zinc ion binding"/>
    <property type="evidence" value="ECO:0007669"/>
    <property type="project" value="UniProtKB-KW"/>
</dbReference>
<keyword evidence="12" id="KW-1185">Reference proteome</keyword>
<dbReference type="InterPro" id="IPR051051">
    <property type="entry name" value="E3_ubiq-ligase_TRIM/RNF"/>
</dbReference>
<dbReference type="Pfam" id="PF13765">
    <property type="entry name" value="PRY"/>
    <property type="match status" value="2"/>
</dbReference>
<dbReference type="SMART" id="SM00589">
    <property type="entry name" value="PRY"/>
    <property type="match status" value="2"/>
</dbReference>
<feature type="domain" description="RING-type" evidence="8">
    <location>
        <begin position="847"/>
        <end position="890"/>
    </location>
</feature>
<feature type="domain" description="RING-type" evidence="8">
    <location>
        <begin position="152"/>
        <end position="195"/>
    </location>
</feature>
<keyword evidence="2" id="KW-0479">Metal-binding</keyword>
<dbReference type="Pfam" id="PF15227">
    <property type="entry name" value="zf-C3HC4_4"/>
    <property type="match status" value="2"/>
</dbReference>
<dbReference type="Proteomes" id="UP000316079">
    <property type="component" value="Unassembled WGS sequence"/>
</dbReference>
<comment type="caution">
    <text evidence="11">The sequence shown here is derived from an EMBL/GenBank/DDBJ whole genome shotgun (WGS) entry which is preliminary data.</text>
</comment>
<dbReference type="InterPro" id="IPR013320">
    <property type="entry name" value="ConA-like_dom_sf"/>
</dbReference>
<dbReference type="Pfam" id="PF25600">
    <property type="entry name" value="TRIM_CC"/>
    <property type="match status" value="2"/>
</dbReference>
<keyword evidence="4" id="KW-0862">Zinc</keyword>
<dbReference type="SUPFAM" id="SSF57850">
    <property type="entry name" value="RING/U-box"/>
    <property type="match status" value="2"/>
</dbReference>
<dbReference type="GO" id="GO:0045087">
    <property type="term" value="P:innate immune response"/>
    <property type="evidence" value="ECO:0007669"/>
    <property type="project" value="UniProtKB-KW"/>
</dbReference>
<dbReference type="PROSITE" id="PS50089">
    <property type="entry name" value="ZF_RING_2"/>
    <property type="match status" value="2"/>
</dbReference>
<evidence type="ECO:0000256" key="5">
    <source>
        <dbReference type="ARBA" id="ARBA00022859"/>
    </source>
</evidence>
<accession>A0A553RE44</accession>
<feature type="coiled-coil region" evidence="7">
    <location>
        <begin position="330"/>
        <end position="433"/>
    </location>
</feature>
<dbReference type="Gene3D" id="3.30.40.10">
    <property type="entry name" value="Zinc/RING finger domain, C3HC4 (zinc finger)"/>
    <property type="match status" value="2"/>
</dbReference>
<organism evidence="11 12">
    <name type="scientific">Danionella cerebrum</name>
    <dbReference type="NCBI Taxonomy" id="2873325"/>
    <lineage>
        <taxon>Eukaryota</taxon>
        <taxon>Metazoa</taxon>
        <taxon>Chordata</taxon>
        <taxon>Craniata</taxon>
        <taxon>Vertebrata</taxon>
        <taxon>Euteleostomi</taxon>
        <taxon>Actinopterygii</taxon>
        <taxon>Neopterygii</taxon>
        <taxon>Teleostei</taxon>
        <taxon>Ostariophysi</taxon>
        <taxon>Cypriniformes</taxon>
        <taxon>Danionidae</taxon>
        <taxon>Danioninae</taxon>
        <taxon>Danionella</taxon>
    </lineage>
</organism>
<dbReference type="InterPro" id="IPR006574">
    <property type="entry name" value="PRY"/>
</dbReference>
<dbReference type="InterPro" id="IPR001841">
    <property type="entry name" value="Znf_RING"/>
</dbReference>
<dbReference type="Gene3D" id="4.10.830.40">
    <property type="match status" value="2"/>
</dbReference>
<dbReference type="EMBL" id="SRMA01024433">
    <property type="protein sequence ID" value="TRZ00417.1"/>
    <property type="molecule type" value="Genomic_DNA"/>
</dbReference>
<evidence type="ECO:0000313" key="11">
    <source>
        <dbReference type="EMBL" id="TRZ00417.1"/>
    </source>
</evidence>
<keyword evidence="3 6" id="KW-0863">Zinc-finger</keyword>
<dbReference type="InterPro" id="IPR001870">
    <property type="entry name" value="B30.2/SPRY"/>
</dbReference>
<sequence length="1408" mass="160084">NSADDSAQTESKPTHFFQREDARNEDLKMMLQGLLHVEIPPPSLSADPTETVSTGNRHWILEEIQTHSTEELILSLRNTGFCHFPSPGTTRHAERLTFSFSKLALPAQWKFEDQEVLEFRESGSKTLGVAWCSWRRKMAESSISEAQDEFLCAVCLDLLKDPVTVPCGHSFCRICISGFWDQEDQKRVSSCPQCRETFSSRPALAKNIIIAEMMEKLKKSRAQAAGAAQSPAGPGDVECDLCPGAKIKAVKSCLVCLNSYCQTHFERHQEFHPGKRHTVIEATGRLQEMICPRHEKLLEIFCRTDQCCVCYLCVVEEHKTHDTVSVGAERAEKQEQLEETQRSVRQRIQERQKELEELKEGIEAHKRSADTAVEETQSICSQLIRSIEEHCSELQQKIRDGEEASVSRAQERMKRLEQEIHDLRRRNTELEKLSLTDHHLHFLQSFQSLSDDAPGSSGSSSGALASPLTFDQVQEFVPHWRKEMDLISARVRSIDILPPQPESRQELLQCKFLLRAVQKMKDLQKKALMRTLLRNTRRTELKHIRNNLMVTALSAQRGEAPTGAENFQRITLDPNTVHRNLLLSEGNRAAERTSKPRPYPDHPERFDCYPQVLGRESLGGRSYWEVELGGAGVYISVSYKSIGRKGEGDECRFGLNSESWSLWWSPKSLLFVFNKKETELPGASRGSRIGVYVDRGAGILSFYSVSHTMSLIHSIRTSFTEPLYPGFGFRFRWSRLKASLQTGSSFFSAEILAAIRDGDDARLSASVRLHPTIEVKKPGEHLSESCVHFCTTLLSSGRRCCIRFEDQEVLEFRERESKKFIVLFLSRNSRRKMAESSISEAQDEFLCAVCLDLLKDPVTVPCGHSFCRICISGFWDQEDQKRVSSCPQCRETFSSRPSLGKNIIIAEMMEKLKKSRAQAAGAAQSPAGPGDVECDLCPGAKIKAVKSCLVCLNSYCQTHFERHQEFNPGKRHTVIEATGRLQEMICPRHEKLLEIFCRTDQCCVCYLCVVEEHKTHDTVSVGAERAEKQEQLEETQRSVRQRIQERQKELEELKEGIEAHKRSADTAVEETQSICSQLIRSIEEHCSELQQKIRDGEEASVSRAQERMKRLEQEIHDLRRRNTELEKLSLTDHHLHFLQSFQSLSDDAPGSSGSSSGALTSPLTFDRVHEFVPHWRKEMDLISARVRSIDIVPPQPESRQELLQYFQRITLDPNTVHRYLLLSEGNRAAELTDEPRPYPDHPERFDYYPQVLGRESLGGRSYWEVELGGDGVYISVSYKSIGRKGGGVECRFGCNSESWSLFWSPESLSFWFNNKETELPGASRGSRIGVYVDRGAGILSFYSVSHTMSLIHSIRTSFTEPLYPGFRFWFRWSRLKASLQTGSSFFSAEILAAIRDGDVQIKAIFSTF</sequence>
<feature type="domain" description="B30.2/SPRY" evidence="10">
    <location>
        <begin position="1188"/>
        <end position="1386"/>
    </location>
</feature>
<dbReference type="CDD" id="cd19769">
    <property type="entry name" value="Bbox2_TRIM16-like"/>
    <property type="match status" value="2"/>
</dbReference>
<dbReference type="OrthoDB" id="6105938at2759"/>
<dbReference type="STRING" id="623744.A0A553RE44"/>
<name>A0A553RE44_9TELE</name>
<evidence type="ECO:0000256" key="3">
    <source>
        <dbReference type="ARBA" id="ARBA00022771"/>
    </source>
</evidence>
<dbReference type="PROSITE" id="PS00518">
    <property type="entry name" value="ZF_RING_1"/>
    <property type="match status" value="2"/>
</dbReference>
<dbReference type="PROSITE" id="PS50188">
    <property type="entry name" value="B302_SPRY"/>
    <property type="match status" value="2"/>
</dbReference>
<evidence type="ECO:0000256" key="4">
    <source>
        <dbReference type="ARBA" id="ARBA00022833"/>
    </source>
</evidence>
<gene>
    <name evidence="11" type="ORF">DNTS_026744</name>
</gene>
<keyword evidence="5" id="KW-0391">Immunity</keyword>
<dbReference type="InterPro" id="IPR003879">
    <property type="entry name" value="Butyrophylin_SPRY"/>
</dbReference>
<dbReference type="SUPFAM" id="SSF57845">
    <property type="entry name" value="B-box zinc-binding domain"/>
    <property type="match status" value="2"/>
</dbReference>
<dbReference type="InterPro" id="IPR058030">
    <property type="entry name" value="TRIM8/14/16/25/29/45/65_CC"/>
</dbReference>
<dbReference type="SUPFAM" id="SSF49899">
    <property type="entry name" value="Concanavalin A-like lectins/glucanases"/>
    <property type="match status" value="2"/>
</dbReference>
<feature type="non-terminal residue" evidence="11">
    <location>
        <position position="1"/>
    </location>
</feature>
<reference evidence="11 12" key="1">
    <citation type="journal article" date="2019" name="Sci. Data">
        <title>Hybrid genome assembly and annotation of Danionella translucida.</title>
        <authorList>
            <person name="Kadobianskyi M."/>
            <person name="Schulze L."/>
            <person name="Schuelke M."/>
            <person name="Judkewitz B."/>
        </authorList>
    </citation>
    <scope>NUCLEOTIDE SEQUENCE [LARGE SCALE GENOMIC DNA]</scope>
    <source>
        <strain evidence="11 12">Bolton</strain>
    </source>
</reference>
<dbReference type="Pfam" id="PF00622">
    <property type="entry name" value="SPRY"/>
    <property type="match status" value="2"/>
</dbReference>
<feature type="domain" description="B30.2/SPRY" evidence="10">
    <location>
        <begin position="549"/>
        <end position="747"/>
    </location>
</feature>
<evidence type="ECO:0000256" key="7">
    <source>
        <dbReference type="SAM" id="Coils"/>
    </source>
</evidence>
<evidence type="ECO:0008006" key="13">
    <source>
        <dbReference type="Google" id="ProtNLM"/>
    </source>
</evidence>
<dbReference type="SMART" id="SM00336">
    <property type="entry name" value="BBOX"/>
    <property type="match status" value="2"/>
</dbReference>
<evidence type="ECO:0000256" key="6">
    <source>
        <dbReference type="PROSITE-ProRule" id="PRU00024"/>
    </source>
</evidence>
<dbReference type="Gene3D" id="3.30.160.60">
    <property type="entry name" value="Classic Zinc Finger"/>
    <property type="match status" value="2"/>
</dbReference>
<dbReference type="InterPro" id="IPR003877">
    <property type="entry name" value="SPRY_dom"/>
</dbReference>
<protein>
    <recommendedName>
        <fullName evidence="13">RING-type E3 ubiquitin transferase</fullName>
    </recommendedName>
</protein>
<evidence type="ECO:0000259" key="9">
    <source>
        <dbReference type="PROSITE" id="PS50119"/>
    </source>
</evidence>
<dbReference type="InterPro" id="IPR013083">
    <property type="entry name" value="Znf_RING/FYVE/PHD"/>
</dbReference>
<evidence type="ECO:0000259" key="10">
    <source>
        <dbReference type="PROSITE" id="PS50188"/>
    </source>
</evidence>
<evidence type="ECO:0000256" key="1">
    <source>
        <dbReference type="ARBA" id="ARBA00022588"/>
    </source>
</evidence>
<proteinExistence type="predicted"/>
<dbReference type="PANTHER" id="PTHR25465">
    <property type="entry name" value="B-BOX DOMAIN CONTAINING"/>
    <property type="match status" value="1"/>
</dbReference>
<dbReference type="GO" id="GO:0005737">
    <property type="term" value="C:cytoplasm"/>
    <property type="evidence" value="ECO:0007669"/>
    <property type="project" value="UniProtKB-ARBA"/>
</dbReference>
<dbReference type="InterPro" id="IPR000315">
    <property type="entry name" value="Znf_B-box"/>
</dbReference>
<dbReference type="InterPro" id="IPR017907">
    <property type="entry name" value="Znf_RING_CS"/>
</dbReference>
<feature type="domain" description="B box-type" evidence="9">
    <location>
        <begin position="981"/>
        <end position="1021"/>
    </location>
</feature>
<dbReference type="PRINTS" id="PR01407">
    <property type="entry name" value="BUTYPHLNCDUF"/>
</dbReference>
<feature type="domain" description="B box-type" evidence="9">
    <location>
        <begin position="286"/>
        <end position="326"/>
    </location>
</feature>
<dbReference type="SMART" id="SM00449">
    <property type="entry name" value="SPRY"/>
    <property type="match status" value="2"/>
</dbReference>